<proteinExistence type="predicted"/>
<reference evidence="1 2" key="1">
    <citation type="submission" date="2018-11" db="EMBL/GenBank/DDBJ databases">
        <authorList>
            <person name="Zhou Z."/>
            <person name="Wang G."/>
        </authorList>
    </citation>
    <scope>NUCLEOTIDE SEQUENCE [LARGE SCALE GENOMIC DNA]</scope>
    <source>
        <strain evidence="1 2">KCTC52004</strain>
    </source>
</reference>
<gene>
    <name evidence="1" type="ORF">EHT25_11400</name>
</gene>
<dbReference type="SUPFAM" id="SSF141694">
    <property type="entry name" value="AF2212/PG0164-like"/>
    <property type="match status" value="1"/>
</dbReference>
<evidence type="ECO:0000313" key="2">
    <source>
        <dbReference type="Proteomes" id="UP000271925"/>
    </source>
</evidence>
<dbReference type="OrthoDB" id="2604865at2"/>
<dbReference type="InterPro" id="IPR037079">
    <property type="entry name" value="AF2212/PG0164-like_sf"/>
</dbReference>
<protein>
    <submittedName>
        <fullName evidence="1">DUF1905 domain-containing protein</fullName>
    </submittedName>
</protein>
<sequence length="148" mass="15949">MKFQTTLLSHGKTATGVEVPPEVVASLGTSKKPAVRVTINGFTYRSSVAVMGGKFLLGVSAENRAGAGVAAGDVIEVELELDTEPREVALPADFVSALEENADAKRFFEGLSYSNKRRHILSIEDAKTEETRQGRIVKAIQLFQEGKV</sequence>
<dbReference type="Proteomes" id="UP000271925">
    <property type="component" value="Unassembled WGS sequence"/>
</dbReference>
<dbReference type="RefSeq" id="WP_124874535.1">
    <property type="nucleotide sequence ID" value="NZ_RQJO01000008.1"/>
</dbReference>
<dbReference type="Pfam" id="PF08922">
    <property type="entry name" value="DUF1905"/>
    <property type="match status" value="1"/>
</dbReference>
<dbReference type="InterPro" id="IPR015018">
    <property type="entry name" value="DUF1905"/>
</dbReference>
<dbReference type="Pfam" id="PF13376">
    <property type="entry name" value="OmdA"/>
    <property type="match status" value="1"/>
</dbReference>
<dbReference type="Gene3D" id="2.40.30.100">
    <property type="entry name" value="AF2212/PG0164-like"/>
    <property type="match status" value="1"/>
</dbReference>
<organism evidence="1 2">
    <name type="scientific">Larkinella rosea</name>
    <dbReference type="NCBI Taxonomy" id="2025312"/>
    <lineage>
        <taxon>Bacteria</taxon>
        <taxon>Pseudomonadati</taxon>
        <taxon>Bacteroidota</taxon>
        <taxon>Cytophagia</taxon>
        <taxon>Cytophagales</taxon>
        <taxon>Spirosomataceae</taxon>
        <taxon>Larkinella</taxon>
    </lineage>
</organism>
<dbReference type="EMBL" id="RQJO01000008">
    <property type="protein sequence ID" value="RRB04123.1"/>
    <property type="molecule type" value="Genomic_DNA"/>
</dbReference>
<accession>A0A3P1BT86</accession>
<keyword evidence="2" id="KW-1185">Reference proteome</keyword>
<dbReference type="AlphaFoldDB" id="A0A3P1BT86"/>
<name>A0A3P1BT86_9BACT</name>
<evidence type="ECO:0000313" key="1">
    <source>
        <dbReference type="EMBL" id="RRB04123.1"/>
    </source>
</evidence>
<comment type="caution">
    <text evidence="1">The sequence shown here is derived from an EMBL/GenBank/DDBJ whole genome shotgun (WGS) entry which is preliminary data.</text>
</comment>